<dbReference type="EMBL" id="JACCFM010000001">
    <property type="protein sequence ID" value="NYJ20367.1"/>
    <property type="molecule type" value="Genomic_DNA"/>
</dbReference>
<dbReference type="GO" id="GO:0004553">
    <property type="term" value="F:hydrolase activity, hydrolyzing O-glycosyl compounds"/>
    <property type="evidence" value="ECO:0007669"/>
    <property type="project" value="InterPro"/>
</dbReference>
<dbReference type="Pfam" id="PF02837">
    <property type="entry name" value="Glyco_hydro_2_N"/>
    <property type="match status" value="1"/>
</dbReference>
<evidence type="ECO:0000259" key="7">
    <source>
        <dbReference type="Pfam" id="PF02837"/>
    </source>
</evidence>
<dbReference type="InterPro" id="IPR006103">
    <property type="entry name" value="Glyco_hydro_2_cat"/>
</dbReference>
<dbReference type="PANTHER" id="PTHR42732">
    <property type="entry name" value="BETA-GALACTOSIDASE"/>
    <property type="match status" value="1"/>
</dbReference>
<evidence type="ECO:0000313" key="8">
    <source>
        <dbReference type="EMBL" id="NYJ20367.1"/>
    </source>
</evidence>
<feature type="domain" description="Glycosyl hydrolases family 2 sugar binding" evidence="7">
    <location>
        <begin position="52"/>
        <end position="159"/>
    </location>
</feature>
<feature type="compositionally biased region" description="Low complexity" evidence="4">
    <location>
        <begin position="714"/>
        <end position="731"/>
    </location>
</feature>
<evidence type="ECO:0000256" key="1">
    <source>
        <dbReference type="ARBA" id="ARBA00007401"/>
    </source>
</evidence>
<comment type="similarity">
    <text evidence="1">Belongs to the glycosyl hydrolase 2 family.</text>
</comment>
<dbReference type="SUPFAM" id="SSF51445">
    <property type="entry name" value="(Trans)glycosidases"/>
    <property type="match status" value="1"/>
</dbReference>
<dbReference type="Proteomes" id="UP000537260">
    <property type="component" value="Unassembled WGS sequence"/>
</dbReference>
<evidence type="ECO:0000313" key="9">
    <source>
        <dbReference type="Proteomes" id="UP000537260"/>
    </source>
</evidence>
<reference evidence="8 9" key="1">
    <citation type="submission" date="2020-07" db="EMBL/GenBank/DDBJ databases">
        <title>Sequencing the genomes of 1000 actinobacteria strains.</title>
        <authorList>
            <person name="Klenk H.-P."/>
        </authorList>
    </citation>
    <scope>NUCLEOTIDE SEQUENCE [LARGE SCALE GENOMIC DNA]</scope>
    <source>
        <strain evidence="8 9">LI1</strain>
    </source>
</reference>
<dbReference type="GO" id="GO:0005975">
    <property type="term" value="P:carbohydrate metabolic process"/>
    <property type="evidence" value="ECO:0007669"/>
    <property type="project" value="InterPro"/>
</dbReference>
<keyword evidence="2" id="KW-0378">Hydrolase</keyword>
<dbReference type="InterPro" id="IPR036156">
    <property type="entry name" value="Beta-gal/glucu_dom_sf"/>
</dbReference>
<evidence type="ECO:0000256" key="4">
    <source>
        <dbReference type="SAM" id="MobiDB-lite"/>
    </source>
</evidence>
<protein>
    <submittedName>
        <fullName evidence="8">Surface antigen</fullName>
    </submittedName>
</protein>
<comment type="caution">
    <text evidence="8">The sequence shown here is derived from an EMBL/GenBank/DDBJ whole genome shotgun (WGS) entry which is preliminary data.</text>
</comment>
<dbReference type="InterPro" id="IPR017853">
    <property type="entry name" value="GH"/>
</dbReference>
<feature type="domain" description="Glycoside hydrolase family 2 immunoglobulin-like beta-sandwich" evidence="5">
    <location>
        <begin position="176"/>
        <end position="268"/>
    </location>
</feature>
<feature type="region of interest" description="Disordered" evidence="4">
    <location>
        <begin position="714"/>
        <end position="737"/>
    </location>
</feature>
<proteinExistence type="inferred from homology"/>
<sequence length="925" mass="99415">MIDARIDSSRPTLDLDGEWSLSYDGGNDTGTEMATVIVPGPWTTQVDGQGDSHASVVYNRTFDVAEGWARDRTTHLMFGGVNRTASVTLNGHHLGTHVGAWTPFEFELGEALRAGSNDLRVEVSYPPRMGTADEAGFTEVPHGKQTWYGTSAGIWQSVSIEARVPQHLGELIVRADAATGTVRAAVTLARPAQAGESLTITATRVGETDAVATAVRLPLDGAATTAELSVGVDAPQLWSPDDPQRYAVTVSVHSADGTDSQTRTTGFRTISTQGGEVLFNGKPIEIRAVLDQDYHLGSSTIPESDEALEALFAETKRLGFNMLRCHIKRPDQRYYDLADRLGLLVWAELPSWLTMTTRGAAEGAQLLADLIALDGHHPSIVIWTVINESWGIDLRDAAQRAWLRETFDAVKALAPESLIVDNSACEPNFHLKSDLDDFHVYRGIPESRVSWDEKIADFATRPDWTYSPYGDAERVGDEPLLLSEYGNWALPHALDQYGPDGAEPWWFANGAHWAFGAAEGTGLAQRFIDLGLDEVFGTWDNLVDALHHAQMVANRYQTGSIRSHASISGYVLTQLSDVQWEANGLFDMMRSPKKYNEDFRLVNGEFAVVFRPDVYSAESGEVIGATSSIVPPRPLGNLAGVIAELRLSVAGQPVQSVPVRLDERAAIDASLTLPGVAGEIELAAELWVDGELRARDAATIVVIAAESARVAAPGAAAESSESSGPAESSAPGAPPRTVRAADAELEVWLRTLGIATQPGSGSNLADADDLIVTRAFDAAAQAHARRGGRVLVLAEDSDALSDAFDYLPVAKLGRRDGDGDWVPRQEWLRRDGAFAALPGGPLLGIAYEDLLGDLVINGIPAAMRPAQVHSAIFSGWLRHAATTTATVAWSDGEVTITTFKVRTQADATPLARALGRALVAHAART</sequence>
<keyword evidence="3" id="KW-0326">Glycosidase</keyword>
<evidence type="ECO:0000259" key="5">
    <source>
        <dbReference type="Pfam" id="PF00703"/>
    </source>
</evidence>
<dbReference type="Gene3D" id="2.60.120.260">
    <property type="entry name" value="Galactose-binding domain-like"/>
    <property type="match status" value="1"/>
</dbReference>
<dbReference type="Gene3D" id="3.20.20.80">
    <property type="entry name" value="Glycosidases"/>
    <property type="match status" value="1"/>
</dbReference>
<dbReference type="InterPro" id="IPR008979">
    <property type="entry name" value="Galactose-bd-like_sf"/>
</dbReference>
<name>A0A7Z0EEV2_9MICO</name>
<dbReference type="SUPFAM" id="SSF49785">
    <property type="entry name" value="Galactose-binding domain-like"/>
    <property type="match status" value="1"/>
</dbReference>
<dbReference type="PANTHER" id="PTHR42732:SF2">
    <property type="entry name" value="BETA-MANNOSIDASE"/>
    <property type="match status" value="1"/>
</dbReference>
<evidence type="ECO:0000256" key="3">
    <source>
        <dbReference type="ARBA" id="ARBA00023295"/>
    </source>
</evidence>
<dbReference type="Gene3D" id="2.60.40.10">
    <property type="entry name" value="Immunoglobulins"/>
    <property type="match status" value="1"/>
</dbReference>
<dbReference type="InterPro" id="IPR006102">
    <property type="entry name" value="Ig-like_GH2"/>
</dbReference>
<keyword evidence="9" id="KW-1185">Reference proteome</keyword>
<dbReference type="SUPFAM" id="SSF49303">
    <property type="entry name" value="beta-Galactosidase/glucuronidase domain"/>
    <property type="match status" value="1"/>
</dbReference>
<dbReference type="Pfam" id="PF02836">
    <property type="entry name" value="Glyco_hydro_2_C"/>
    <property type="match status" value="1"/>
</dbReference>
<dbReference type="InterPro" id="IPR013783">
    <property type="entry name" value="Ig-like_fold"/>
</dbReference>
<dbReference type="RefSeq" id="WP_179578989.1">
    <property type="nucleotide sequence ID" value="NZ_JACCFM010000001.1"/>
</dbReference>
<dbReference type="InterPro" id="IPR051913">
    <property type="entry name" value="GH2_Domain-Containing"/>
</dbReference>
<dbReference type="Pfam" id="PF00703">
    <property type="entry name" value="Glyco_hydro_2"/>
    <property type="match status" value="1"/>
</dbReference>
<gene>
    <name evidence="8" type="ORF">HNR05_002158</name>
</gene>
<feature type="domain" description="Glycoside hydrolase family 2 catalytic" evidence="6">
    <location>
        <begin position="274"/>
        <end position="487"/>
    </location>
</feature>
<evidence type="ECO:0000259" key="6">
    <source>
        <dbReference type="Pfam" id="PF02836"/>
    </source>
</evidence>
<dbReference type="InterPro" id="IPR006104">
    <property type="entry name" value="Glyco_hydro_2_N"/>
</dbReference>
<organism evidence="8 9">
    <name type="scientific">Glaciibacter psychrotolerans</name>
    <dbReference type="NCBI Taxonomy" id="670054"/>
    <lineage>
        <taxon>Bacteria</taxon>
        <taxon>Bacillati</taxon>
        <taxon>Actinomycetota</taxon>
        <taxon>Actinomycetes</taxon>
        <taxon>Micrococcales</taxon>
        <taxon>Microbacteriaceae</taxon>
        <taxon>Glaciibacter</taxon>
    </lineage>
</organism>
<evidence type="ECO:0000256" key="2">
    <source>
        <dbReference type="ARBA" id="ARBA00022801"/>
    </source>
</evidence>
<dbReference type="AlphaFoldDB" id="A0A7Z0EEV2"/>
<accession>A0A7Z0EEV2</accession>